<comment type="caution">
    <text evidence="3">The sequence shown here is derived from an EMBL/GenBank/DDBJ whole genome shotgun (WGS) entry which is preliminary data.</text>
</comment>
<evidence type="ECO:0000259" key="2">
    <source>
        <dbReference type="Pfam" id="PF01882"/>
    </source>
</evidence>
<proteinExistence type="predicted"/>
<dbReference type="EMBL" id="BAABAK010000020">
    <property type="protein sequence ID" value="GAA3983364.1"/>
    <property type="molecule type" value="Genomic_DNA"/>
</dbReference>
<dbReference type="PANTHER" id="PTHR33608:SF3">
    <property type="entry name" value="SLR2013 PROTEIN"/>
    <property type="match status" value="1"/>
</dbReference>
<dbReference type="InterPro" id="IPR002881">
    <property type="entry name" value="DUF58"/>
</dbReference>
<feature type="transmembrane region" description="Helical" evidence="1">
    <location>
        <begin position="25"/>
        <end position="45"/>
    </location>
</feature>
<keyword evidence="4" id="KW-1185">Reference proteome</keyword>
<keyword evidence="1" id="KW-1133">Transmembrane helix</keyword>
<evidence type="ECO:0000313" key="3">
    <source>
        <dbReference type="EMBL" id="GAA3983364.1"/>
    </source>
</evidence>
<dbReference type="Pfam" id="PF01882">
    <property type="entry name" value="DUF58"/>
    <property type="match status" value="1"/>
</dbReference>
<evidence type="ECO:0000313" key="4">
    <source>
        <dbReference type="Proteomes" id="UP001501081"/>
    </source>
</evidence>
<organism evidence="3 4">
    <name type="scientific">Pedobacter ginsengiterrae</name>
    <dbReference type="NCBI Taxonomy" id="871696"/>
    <lineage>
        <taxon>Bacteria</taxon>
        <taxon>Pseudomonadati</taxon>
        <taxon>Bacteroidota</taxon>
        <taxon>Sphingobacteriia</taxon>
        <taxon>Sphingobacteriales</taxon>
        <taxon>Sphingobacteriaceae</taxon>
        <taxon>Pedobacter</taxon>
    </lineage>
</organism>
<dbReference type="Proteomes" id="UP001501081">
    <property type="component" value="Unassembled WGS sequence"/>
</dbReference>
<reference evidence="4" key="1">
    <citation type="journal article" date="2019" name="Int. J. Syst. Evol. Microbiol.">
        <title>The Global Catalogue of Microorganisms (GCM) 10K type strain sequencing project: providing services to taxonomists for standard genome sequencing and annotation.</title>
        <authorList>
            <consortium name="The Broad Institute Genomics Platform"/>
            <consortium name="The Broad Institute Genome Sequencing Center for Infectious Disease"/>
            <person name="Wu L."/>
            <person name="Ma J."/>
        </authorList>
    </citation>
    <scope>NUCLEOTIDE SEQUENCE [LARGE SCALE GENOMIC DNA]</scope>
    <source>
        <strain evidence="4">JCM 17338</strain>
    </source>
</reference>
<evidence type="ECO:0000256" key="1">
    <source>
        <dbReference type="SAM" id="Phobius"/>
    </source>
</evidence>
<feature type="domain" description="DUF58" evidence="2">
    <location>
        <begin position="216"/>
        <end position="380"/>
    </location>
</feature>
<feature type="transmembrane region" description="Helical" evidence="1">
    <location>
        <begin position="51"/>
        <end position="68"/>
    </location>
</feature>
<name>A0ABP7QJ12_9SPHI</name>
<dbReference type="PANTHER" id="PTHR33608">
    <property type="entry name" value="BLL2464 PROTEIN"/>
    <property type="match status" value="1"/>
</dbReference>
<gene>
    <name evidence="3" type="ORF">GCM10022246_39100</name>
</gene>
<sequence length="455" mass="52514">MIKNIKQLKKIFQQYYTNLFLTDRLFMALACCVLLFILKFFFSWLGEIPEIATGVIFVLLILDIFILYRNKSGIEAQRLTGKRLSNGDENPIQIEIKNKYGFGVKLRVIDEVPFQFQLRDKDFRLSLKPADIKSIHYNLRPTKRGEYDFGFIRVYTGSPLGLVNRRYNFDGAKILPVYPSFINLGQYELMAISRNLTEFGIKKIRKIGQSSEFDQIKHYVGGDDIRTINWKATARKGDLMVNTYTDERSQNVYCIVDKSRVMRMPFEGLSLLDYAINASVALSKVAMLKQDKAGLITLSETIGSIVPADRKASQLGHIIRVLYKEKTRYLESNMEALYSTVRNLIKQRSLVVFFTNFESLSALQRQIPYLKRISKYHLLVVVFFENTELKSLSTEPAKDVEGIYHKTVAEKFIYEKKLMALELNKYGIISILTSPQKLTINVVNQYLALKAQQKI</sequence>
<keyword evidence="1" id="KW-0472">Membrane</keyword>
<keyword evidence="1" id="KW-0812">Transmembrane</keyword>
<protein>
    <submittedName>
        <fullName evidence="3">DUF58 domain-containing protein</fullName>
    </submittedName>
</protein>
<accession>A0ABP7QJ12</accession>